<accession>A0A1X9MKH6</accession>
<feature type="compositionally biased region" description="Basic and acidic residues" evidence="1">
    <location>
        <begin position="65"/>
        <end position="82"/>
    </location>
</feature>
<reference evidence="2 3" key="1">
    <citation type="submission" date="2017-04" db="EMBL/GenBank/DDBJ databases">
        <title>Bacillus krulwichiae AM31D Genome sequencing and assembly.</title>
        <authorList>
            <person name="Krulwich T.A."/>
            <person name="Anastor L."/>
            <person name="Ehrlich R."/>
            <person name="Ehrlich G.D."/>
            <person name="Janto B."/>
        </authorList>
    </citation>
    <scope>NUCLEOTIDE SEQUENCE [LARGE SCALE GENOMIC DNA]</scope>
    <source>
        <strain evidence="2 3">AM31D</strain>
    </source>
</reference>
<dbReference type="AlphaFoldDB" id="A0A1X9MKH6"/>
<evidence type="ECO:0000313" key="3">
    <source>
        <dbReference type="Proteomes" id="UP000193006"/>
    </source>
</evidence>
<sequence>MSKKIETLEQRNKALEWMVKMAEHPLDPVNKDEKTKRIYELTSAQVQAFNEKLYKGSEFPSEIPPEEKKPEPIAEKQPEKPNQDLSGWLD</sequence>
<proteinExistence type="predicted"/>
<organism evidence="2 3">
    <name type="scientific">Halalkalibacter krulwichiae</name>
    <dbReference type="NCBI Taxonomy" id="199441"/>
    <lineage>
        <taxon>Bacteria</taxon>
        <taxon>Bacillati</taxon>
        <taxon>Bacillota</taxon>
        <taxon>Bacilli</taxon>
        <taxon>Bacillales</taxon>
        <taxon>Bacillaceae</taxon>
        <taxon>Halalkalibacter</taxon>
    </lineage>
</organism>
<dbReference type="STRING" id="199441.BkAM31D_21210"/>
<dbReference type="KEGG" id="bkw:BkAM31D_21210"/>
<evidence type="ECO:0000256" key="1">
    <source>
        <dbReference type="SAM" id="MobiDB-lite"/>
    </source>
</evidence>
<name>A0A1X9MKH6_9BACI</name>
<keyword evidence="3" id="KW-1185">Reference proteome</keyword>
<dbReference type="Proteomes" id="UP000193006">
    <property type="component" value="Chromosome"/>
</dbReference>
<dbReference type="EMBL" id="CP020814">
    <property type="protein sequence ID" value="ARK32161.1"/>
    <property type="molecule type" value="Genomic_DNA"/>
</dbReference>
<feature type="region of interest" description="Disordered" evidence="1">
    <location>
        <begin position="56"/>
        <end position="90"/>
    </location>
</feature>
<dbReference type="RefSeq" id="WP_066160447.1">
    <property type="nucleotide sequence ID" value="NZ_CP020814.1"/>
</dbReference>
<protein>
    <submittedName>
        <fullName evidence="2">Uncharacterized protein</fullName>
    </submittedName>
</protein>
<gene>
    <name evidence="2" type="ORF">BkAM31D_21210</name>
</gene>
<evidence type="ECO:0000313" key="2">
    <source>
        <dbReference type="EMBL" id="ARK32161.1"/>
    </source>
</evidence>